<accession>A0ABD6EMY3</accession>
<evidence type="ECO:0000313" key="1">
    <source>
        <dbReference type="EMBL" id="MFH4981228.1"/>
    </source>
</evidence>
<dbReference type="InterPro" id="IPR021010">
    <property type="entry name" value="Cytosolic_motility_protein"/>
</dbReference>
<organism evidence="1 2">
    <name type="scientific">Gnathostoma spinigerum</name>
    <dbReference type="NCBI Taxonomy" id="75299"/>
    <lineage>
        <taxon>Eukaryota</taxon>
        <taxon>Metazoa</taxon>
        <taxon>Ecdysozoa</taxon>
        <taxon>Nematoda</taxon>
        <taxon>Chromadorea</taxon>
        <taxon>Rhabditida</taxon>
        <taxon>Spirurina</taxon>
        <taxon>Gnathostomatomorpha</taxon>
        <taxon>Gnathostomatoidea</taxon>
        <taxon>Gnathostomatidae</taxon>
        <taxon>Gnathostoma</taxon>
    </lineage>
</organism>
<dbReference type="Proteomes" id="UP001608902">
    <property type="component" value="Unassembled WGS sequence"/>
</dbReference>
<dbReference type="Pfam" id="PF12150">
    <property type="entry name" value="MFP2b"/>
    <property type="match status" value="2"/>
</dbReference>
<dbReference type="SUPFAM" id="SSF141739">
    <property type="entry name" value="MFPT repeat-like"/>
    <property type="match status" value="2"/>
</dbReference>
<keyword evidence="2" id="KW-1185">Reference proteome</keyword>
<dbReference type="PANTHER" id="PTHR31578">
    <property type="entry name" value="PROTEIN CBG21223-RELATED"/>
    <property type="match status" value="1"/>
</dbReference>
<dbReference type="AlphaFoldDB" id="A0ABD6EMY3"/>
<dbReference type="EMBL" id="JBGFUD010006821">
    <property type="protein sequence ID" value="MFH4981228.1"/>
    <property type="molecule type" value="Genomic_DNA"/>
</dbReference>
<protein>
    <submittedName>
        <fullName evidence="1">Uncharacterized protein</fullName>
    </submittedName>
</protein>
<evidence type="ECO:0000313" key="2">
    <source>
        <dbReference type="Proteomes" id="UP001608902"/>
    </source>
</evidence>
<name>A0ABD6EMY3_9BILA</name>
<sequence length="340" mass="38038">MAKEFEDTWAYNTIDSPFPDNPVRVKGQQNMYVALWYKFGKPVHGRAWNNNGNVQCSFPYNKVELTGARDLGGQVQILTAVEQDPLQMFNKSGFWYEWRPYKDRENESLQLVRCGQSTPILMKTSNGQYLLGMLDMSTEEAAVGVNGKAERVSGGEVQELLTLFRNTKKPLGVRIMEDTWIDIKYRDPFPTARNPVPGGGRPLHNEDGSETMSYVALWYKHGQPVFGKAYPDNGDKLLASFGWGGQENCGPEIGSMQMLAQPDNMGFEYLWLPYSQAKVSKKHKIIHVGDCAPCVLKDAKGTERLGNLHMKLEKATTGLMGKDGAVEGPAVNDFLVLCRT</sequence>
<dbReference type="PANTHER" id="PTHR31578:SF3">
    <property type="entry name" value="NEMATODE SPECIFIC PEPTIDE FAMILY"/>
    <property type="match status" value="1"/>
</dbReference>
<reference evidence="1 2" key="1">
    <citation type="submission" date="2024-08" db="EMBL/GenBank/DDBJ databases">
        <title>Gnathostoma spinigerum genome.</title>
        <authorList>
            <person name="Gonzalez-Bertolin B."/>
            <person name="Monzon S."/>
            <person name="Zaballos A."/>
            <person name="Jimenez P."/>
            <person name="Dekumyoy P."/>
            <person name="Varona S."/>
            <person name="Cuesta I."/>
            <person name="Sumanam S."/>
            <person name="Adisakwattana P."/>
            <person name="Gasser R.B."/>
            <person name="Hernandez-Gonzalez A."/>
            <person name="Young N.D."/>
            <person name="Perteguer M.J."/>
        </authorList>
    </citation>
    <scope>NUCLEOTIDE SEQUENCE [LARGE SCALE GENOMIC DNA]</scope>
    <source>
        <strain evidence="1">AL3</strain>
        <tissue evidence="1">Liver</tissue>
    </source>
</reference>
<comment type="caution">
    <text evidence="1">The sequence shown here is derived from an EMBL/GenBank/DDBJ whole genome shotgun (WGS) entry which is preliminary data.</text>
</comment>
<gene>
    <name evidence="1" type="ORF">AB6A40_007937</name>
</gene>
<proteinExistence type="predicted"/>